<accession>A0A2C9U8C8</accession>
<protein>
    <submittedName>
        <fullName evidence="2">Uncharacterized protein</fullName>
    </submittedName>
</protein>
<keyword evidence="3" id="KW-1185">Reference proteome</keyword>
<dbReference type="AlphaFoldDB" id="A0A2C9U8C8"/>
<evidence type="ECO:0000313" key="3">
    <source>
        <dbReference type="Proteomes" id="UP000091857"/>
    </source>
</evidence>
<comment type="caution">
    <text evidence="2">The sequence shown here is derived from an EMBL/GenBank/DDBJ whole genome shotgun (WGS) entry which is preliminary data.</text>
</comment>
<keyword evidence="1" id="KW-1133">Transmembrane helix</keyword>
<dbReference type="Proteomes" id="UP000091857">
    <property type="component" value="Chromosome 16"/>
</dbReference>
<gene>
    <name evidence="2" type="ORF">MANES_16G031000v8</name>
</gene>
<keyword evidence="1" id="KW-0812">Transmembrane</keyword>
<reference evidence="3" key="1">
    <citation type="journal article" date="2016" name="Nat. Biotechnol.">
        <title>Sequencing wild and cultivated cassava and related species reveals extensive interspecific hybridization and genetic diversity.</title>
        <authorList>
            <person name="Bredeson J.V."/>
            <person name="Lyons J.B."/>
            <person name="Prochnik S.E."/>
            <person name="Wu G.A."/>
            <person name="Ha C.M."/>
            <person name="Edsinger-Gonzales E."/>
            <person name="Grimwood J."/>
            <person name="Schmutz J."/>
            <person name="Rabbi I.Y."/>
            <person name="Egesi C."/>
            <person name="Nauluvula P."/>
            <person name="Lebot V."/>
            <person name="Ndunguru J."/>
            <person name="Mkamilo G."/>
            <person name="Bart R.S."/>
            <person name="Setter T.L."/>
            <person name="Gleadow R.M."/>
            <person name="Kulakow P."/>
            <person name="Ferguson M.E."/>
            <person name="Rounsley S."/>
            <person name="Rokhsar D.S."/>
        </authorList>
    </citation>
    <scope>NUCLEOTIDE SEQUENCE [LARGE SCALE GENOMIC DNA]</scope>
    <source>
        <strain evidence="3">cv. AM560-2</strain>
    </source>
</reference>
<proteinExistence type="predicted"/>
<keyword evidence="1" id="KW-0472">Membrane</keyword>
<dbReference type="EMBL" id="CM004402">
    <property type="protein sequence ID" value="OAY26229.1"/>
    <property type="molecule type" value="Genomic_DNA"/>
</dbReference>
<dbReference type="Gramene" id="Manes.16G031000.1.v8.1">
    <property type="protein sequence ID" value="Manes.16G031000.1.v8.1.CDS"/>
    <property type="gene ID" value="Manes.16G031000.v8.1"/>
</dbReference>
<feature type="transmembrane region" description="Helical" evidence="1">
    <location>
        <begin position="6"/>
        <end position="27"/>
    </location>
</feature>
<evidence type="ECO:0000256" key="1">
    <source>
        <dbReference type="SAM" id="Phobius"/>
    </source>
</evidence>
<sequence length="44" mass="4970">MVVELFLLGCTGVVMFLHGANFFFHILTQHLAIRSLSFLGFVGW</sequence>
<name>A0A2C9U8C8_MANES</name>
<organism evidence="2 3">
    <name type="scientific">Manihot esculenta</name>
    <name type="common">Cassava</name>
    <name type="synonym">Jatropha manihot</name>
    <dbReference type="NCBI Taxonomy" id="3983"/>
    <lineage>
        <taxon>Eukaryota</taxon>
        <taxon>Viridiplantae</taxon>
        <taxon>Streptophyta</taxon>
        <taxon>Embryophyta</taxon>
        <taxon>Tracheophyta</taxon>
        <taxon>Spermatophyta</taxon>
        <taxon>Magnoliopsida</taxon>
        <taxon>eudicotyledons</taxon>
        <taxon>Gunneridae</taxon>
        <taxon>Pentapetalae</taxon>
        <taxon>rosids</taxon>
        <taxon>fabids</taxon>
        <taxon>Malpighiales</taxon>
        <taxon>Euphorbiaceae</taxon>
        <taxon>Crotonoideae</taxon>
        <taxon>Manihoteae</taxon>
        <taxon>Manihot</taxon>
    </lineage>
</organism>
<evidence type="ECO:0000313" key="2">
    <source>
        <dbReference type="EMBL" id="OAY26229.1"/>
    </source>
</evidence>